<dbReference type="RefSeq" id="WP_180560410.1">
    <property type="nucleotide sequence ID" value="NZ_CP084222.1"/>
</dbReference>
<feature type="chain" id="PRO_5046998769" evidence="1">
    <location>
        <begin position="23"/>
        <end position="66"/>
    </location>
</feature>
<keyword evidence="2" id="KW-0614">Plasmid</keyword>
<keyword evidence="3" id="KW-1185">Reference proteome</keyword>
<organism evidence="2 3">
    <name type="scientific">Arsenophonus apicola</name>
    <dbReference type="NCBI Taxonomy" id="2879119"/>
    <lineage>
        <taxon>Bacteria</taxon>
        <taxon>Pseudomonadati</taxon>
        <taxon>Pseudomonadota</taxon>
        <taxon>Gammaproteobacteria</taxon>
        <taxon>Enterobacterales</taxon>
        <taxon>Morganellaceae</taxon>
        <taxon>Arsenophonus</taxon>
    </lineage>
</organism>
<reference evidence="2 3" key="1">
    <citation type="submission" date="2023-04" db="EMBL/GenBank/DDBJ databases">
        <title>Genome dynamics across the evolutionary transition to endosymbiosis.</title>
        <authorList>
            <person name="Siozios S."/>
            <person name="Nadal-Jimenez P."/>
            <person name="Azagi T."/>
            <person name="Sprong H."/>
            <person name="Frost C.L."/>
            <person name="Parratt S.R."/>
            <person name="Taylor G."/>
            <person name="Brettell L."/>
            <person name="Lew K.C."/>
            <person name="Croft L."/>
            <person name="King K.C."/>
            <person name="Brockhurst M.A."/>
            <person name="Hypsa V."/>
            <person name="Novakova E."/>
            <person name="Darby A.C."/>
            <person name="Hurst G.D.D."/>
        </authorList>
    </citation>
    <scope>NUCLEOTIDE SEQUENCE [LARGE SCALE GENOMIC DNA]</scope>
    <source>
        <strain evidence="3">aApi_AU</strain>
        <plasmid evidence="2 3">paApi_AU2</plasmid>
    </source>
</reference>
<sequence>MRLLSKSIIICSILSTCLTALAQENNQEQSQTKNEPKYFCDTQFGKTEALGHFIQPDGEVQLICPR</sequence>
<name>A0ABY8NYJ2_9GAMM</name>
<evidence type="ECO:0000313" key="2">
    <source>
        <dbReference type="EMBL" id="WGO82308.1"/>
    </source>
</evidence>
<gene>
    <name evidence="2" type="ORF">QG404_01175</name>
</gene>
<evidence type="ECO:0000256" key="1">
    <source>
        <dbReference type="SAM" id="SignalP"/>
    </source>
</evidence>
<feature type="signal peptide" evidence="1">
    <location>
        <begin position="1"/>
        <end position="22"/>
    </location>
</feature>
<protein>
    <submittedName>
        <fullName evidence="2">Uncharacterized protein</fullName>
    </submittedName>
</protein>
<evidence type="ECO:0000313" key="3">
    <source>
        <dbReference type="Proteomes" id="UP001231859"/>
    </source>
</evidence>
<keyword evidence="1" id="KW-0732">Signal</keyword>
<geneLocation type="plasmid" evidence="2 3">
    <name>paApi_AU2</name>
</geneLocation>
<dbReference type="EMBL" id="CP123758">
    <property type="protein sequence ID" value="WGO82308.1"/>
    <property type="molecule type" value="Genomic_DNA"/>
</dbReference>
<accession>A0ABY8NYJ2</accession>
<dbReference type="Proteomes" id="UP001231859">
    <property type="component" value="Plasmid paApi_AU2"/>
</dbReference>
<proteinExistence type="predicted"/>